<protein>
    <submittedName>
        <fullName evidence="1">Uncharacterized protein</fullName>
    </submittedName>
</protein>
<sequence>MKMSRLERKILGMLHRHRWNSFRWLSMGSLLQRSGGAFREVTIALINLEHDGYIRWPDKSSLRHIVLLRKDADRGAQ</sequence>
<name>A0ABQ2L980_9BACL</name>
<gene>
    <name evidence="1" type="ORF">GCM10010969_35740</name>
</gene>
<reference evidence="2" key="1">
    <citation type="journal article" date="2019" name="Int. J. Syst. Evol. Microbiol.">
        <title>The Global Catalogue of Microorganisms (GCM) 10K type strain sequencing project: providing services to taxonomists for standard genome sequencing and annotation.</title>
        <authorList>
            <consortium name="The Broad Institute Genomics Platform"/>
            <consortium name="The Broad Institute Genome Sequencing Center for Infectious Disease"/>
            <person name="Wu L."/>
            <person name="Ma J."/>
        </authorList>
    </citation>
    <scope>NUCLEOTIDE SEQUENCE [LARGE SCALE GENOMIC DNA]</scope>
    <source>
        <strain evidence="2">CGMCC 1.6964</strain>
    </source>
</reference>
<dbReference type="EMBL" id="BMLN01000013">
    <property type="protein sequence ID" value="GGO07355.1"/>
    <property type="molecule type" value="Genomic_DNA"/>
</dbReference>
<organism evidence="1 2">
    <name type="scientific">Saccharibacillus kuerlensis</name>
    <dbReference type="NCBI Taxonomy" id="459527"/>
    <lineage>
        <taxon>Bacteria</taxon>
        <taxon>Bacillati</taxon>
        <taxon>Bacillota</taxon>
        <taxon>Bacilli</taxon>
        <taxon>Bacillales</taxon>
        <taxon>Paenibacillaceae</taxon>
        <taxon>Saccharibacillus</taxon>
    </lineage>
</organism>
<dbReference type="Proteomes" id="UP000606653">
    <property type="component" value="Unassembled WGS sequence"/>
</dbReference>
<evidence type="ECO:0000313" key="2">
    <source>
        <dbReference type="Proteomes" id="UP000606653"/>
    </source>
</evidence>
<keyword evidence="2" id="KW-1185">Reference proteome</keyword>
<proteinExistence type="predicted"/>
<accession>A0ABQ2L980</accession>
<comment type="caution">
    <text evidence="1">The sequence shown here is derived from an EMBL/GenBank/DDBJ whole genome shotgun (WGS) entry which is preliminary data.</text>
</comment>
<evidence type="ECO:0000313" key="1">
    <source>
        <dbReference type="EMBL" id="GGO07355.1"/>
    </source>
</evidence>